<dbReference type="AlphaFoldDB" id="A0A8S2EQT6"/>
<dbReference type="InterPro" id="IPR029058">
    <property type="entry name" value="AB_hydrolase_fold"/>
</dbReference>
<evidence type="ECO:0000313" key="4">
    <source>
        <dbReference type="Proteomes" id="UP000677228"/>
    </source>
</evidence>
<dbReference type="GO" id="GO:0016787">
    <property type="term" value="F:hydrolase activity"/>
    <property type="evidence" value="ECO:0007669"/>
    <property type="project" value="InterPro"/>
</dbReference>
<dbReference type="Pfam" id="PF02129">
    <property type="entry name" value="Peptidase_S15"/>
    <property type="match status" value="1"/>
</dbReference>
<name>A0A8S2EQT6_9BILA</name>
<evidence type="ECO:0000259" key="1">
    <source>
        <dbReference type="Pfam" id="PF02129"/>
    </source>
</evidence>
<proteinExistence type="predicted"/>
<dbReference type="Proteomes" id="UP000677228">
    <property type="component" value="Unassembled WGS sequence"/>
</dbReference>
<sequence>MADGIRLSATLGIPTAHRYNERFPILLEYLPYRKDDSFYFDHYRDFWYFSRRGYIVAKVDIRGTGASE</sequence>
<dbReference type="EMBL" id="CAJOBA010037198">
    <property type="protein sequence ID" value="CAF4037641.1"/>
    <property type="molecule type" value="Genomic_DNA"/>
</dbReference>
<feature type="non-terminal residue" evidence="2">
    <location>
        <position position="1"/>
    </location>
</feature>
<evidence type="ECO:0000313" key="2">
    <source>
        <dbReference type="EMBL" id="CAF1229653.1"/>
    </source>
</evidence>
<dbReference type="InterPro" id="IPR000383">
    <property type="entry name" value="Xaa-Pro-like_dom"/>
</dbReference>
<evidence type="ECO:0000313" key="3">
    <source>
        <dbReference type="EMBL" id="CAF4037641.1"/>
    </source>
</evidence>
<dbReference type="Gene3D" id="3.40.50.1820">
    <property type="entry name" value="alpha/beta hydrolase"/>
    <property type="match status" value="1"/>
</dbReference>
<dbReference type="EMBL" id="CAJNOK010015652">
    <property type="protein sequence ID" value="CAF1229653.1"/>
    <property type="molecule type" value="Genomic_DNA"/>
</dbReference>
<gene>
    <name evidence="2" type="ORF">OVA965_LOCUS25313</name>
    <name evidence="3" type="ORF">TMI583_LOCUS26041</name>
</gene>
<dbReference type="Proteomes" id="UP000682733">
    <property type="component" value="Unassembled WGS sequence"/>
</dbReference>
<organism evidence="2 4">
    <name type="scientific">Didymodactylos carnosus</name>
    <dbReference type="NCBI Taxonomy" id="1234261"/>
    <lineage>
        <taxon>Eukaryota</taxon>
        <taxon>Metazoa</taxon>
        <taxon>Spiralia</taxon>
        <taxon>Gnathifera</taxon>
        <taxon>Rotifera</taxon>
        <taxon>Eurotatoria</taxon>
        <taxon>Bdelloidea</taxon>
        <taxon>Philodinida</taxon>
        <taxon>Philodinidae</taxon>
        <taxon>Didymodactylos</taxon>
    </lineage>
</organism>
<accession>A0A8S2EQT6</accession>
<dbReference type="SUPFAM" id="SSF53474">
    <property type="entry name" value="alpha/beta-Hydrolases"/>
    <property type="match status" value="1"/>
</dbReference>
<feature type="domain" description="Xaa-Pro dipeptidyl-peptidase-like" evidence="1">
    <location>
        <begin position="3"/>
        <end position="68"/>
    </location>
</feature>
<protein>
    <recommendedName>
        <fullName evidence="1">Xaa-Pro dipeptidyl-peptidase-like domain-containing protein</fullName>
    </recommendedName>
</protein>
<reference evidence="2" key="1">
    <citation type="submission" date="2021-02" db="EMBL/GenBank/DDBJ databases">
        <authorList>
            <person name="Nowell W R."/>
        </authorList>
    </citation>
    <scope>NUCLEOTIDE SEQUENCE</scope>
</reference>
<comment type="caution">
    <text evidence="2">The sequence shown here is derived from an EMBL/GenBank/DDBJ whole genome shotgun (WGS) entry which is preliminary data.</text>
</comment>